<keyword evidence="6" id="KW-0282">Flagellum</keyword>
<evidence type="ECO:0000256" key="5">
    <source>
        <dbReference type="ARBA" id="ARBA00093797"/>
    </source>
</evidence>
<evidence type="ECO:0000256" key="4">
    <source>
        <dbReference type="ARBA" id="ARBA00023186"/>
    </source>
</evidence>
<evidence type="ECO:0000256" key="1">
    <source>
        <dbReference type="ARBA" id="ARBA00004514"/>
    </source>
</evidence>
<keyword evidence="6" id="KW-0969">Cilium</keyword>
<comment type="caution">
    <text evidence="6">The sequence shown here is derived from an EMBL/GenBank/DDBJ whole genome shotgun (WGS) entry which is preliminary data.</text>
</comment>
<evidence type="ECO:0000256" key="3">
    <source>
        <dbReference type="ARBA" id="ARBA00022795"/>
    </source>
</evidence>
<evidence type="ECO:0000313" key="7">
    <source>
        <dbReference type="Proteomes" id="UP001236270"/>
    </source>
</evidence>
<dbReference type="NCBIfam" id="NF007836">
    <property type="entry name" value="PRK10548.1"/>
    <property type="match status" value="1"/>
</dbReference>
<dbReference type="Gene3D" id="1.20.58.380">
    <property type="entry name" value="Flagellar protein flit"/>
    <property type="match status" value="1"/>
</dbReference>
<sequence length="123" mass="13369">MSNAPSLYSLYQQLLTRGQTMLALAASAQWEALIASEMDYVRAVQQVAQLTETSPPSAAVQQQIRPLLGAILDVEQQIKTRLQARMDELATLVNQSSRQKSVLTAYGNQGGKVLVPQASRDPG</sequence>
<keyword evidence="2" id="KW-0963">Cytoplasm</keyword>
<proteinExistence type="predicted"/>
<dbReference type="GeneID" id="61385553"/>
<name>A0AAW8HLQ0_PLUGE</name>
<organism evidence="6 7">
    <name type="scientific">Pluralibacter gergoviae</name>
    <name type="common">Enterobacter gergoviae</name>
    <dbReference type="NCBI Taxonomy" id="61647"/>
    <lineage>
        <taxon>Bacteria</taxon>
        <taxon>Pseudomonadati</taxon>
        <taxon>Pseudomonadota</taxon>
        <taxon>Gammaproteobacteria</taxon>
        <taxon>Enterobacterales</taxon>
        <taxon>Enterobacteriaceae</taxon>
        <taxon>Pluralibacter</taxon>
    </lineage>
</organism>
<comment type="subcellular location">
    <subcellularLocation>
        <location evidence="1">Cytoplasm</location>
        <location evidence="1">Cytosol</location>
    </subcellularLocation>
</comment>
<keyword evidence="6" id="KW-0966">Cell projection</keyword>
<keyword evidence="3" id="KW-1005">Bacterial flagellum biogenesis</keyword>
<reference evidence="6" key="1">
    <citation type="submission" date="2023-08" db="EMBL/GenBank/DDBJ databases">
        <title>WGS of pathogenic bacterial species, Los Angeles County Public Health Laboratories.</title>
        <authorList>
            <person name="Garrigues J.M."/>
            <person name="Green N.M."/>
        </authorList>
    </citation>
    <scope>NUCLEOTIDE SEQUENCE</scope>
    <source>
        <strain evidence="6">LACPHL-BACT-2023-00068</strain>
    </source>
</reference>
<dbReference type="GO" id="GO:0044781">
    <property type="term" value="P:bacterial-type flagellum organization"/>
    <property type="evidence" value="ECO:0007669"/>
    <property type="project" value="UniProtKB-KW"/>
</dbReference>
<accession>A0AAW8HLQ0</accession>
<protein>
    <recommendedName>
        <fullName evidence="5">Flagellar protein FliT</fullName>
    </recommendedName>
</protein>
<evidence type="ECO:0000313" key="6">
    <source>
        <dbReference type="EMBL" id="MDQ2309545.1"/>
    </source>
</evidence>
<dbReference type="RefSeq" id="WP_048252872.1">
    <property type="nucleotide sequence ID" value="NZ_CBCSIS010000005.1"/>
</dbReference>
<evidence type="ECO:0000256" key="2">
    <source>
        <dbReference type="ARBA" id="ARBA00022490"/>
    </source>
</evidence>
<gene>
    <name evidence="6" type="primary">fliT</name>
    <name evidence="6" type="ORF">RBJ30_10585</name>
</gene>
<dbReference type="InterPro" id="IPR008622">
    <property type="entry name" value="FliT"/>
</dbReference>
<dbReference type="Pfam" id="PF05400">
    <property type="entry name" value="FliT"/>
    <property type="match status" value="1"/>
</dbReference>
<dbReference type="AlphaFoldDB" id="A0AAW8HLQ0"/>
<keyword evidence="4" id="KW-0143">Chaperone</keyword>
<dbReference type="Proteomes" id="UP001236270">
    <property type="component" value="Unassembled WGS sequence"/>
</dbReference>
<dbReference type="EMBL" id="JAVDNV010000006">
    <property type="protein sequence ID" value="MDQ2309545.1"/>
    <property type="molecule type" value="Genomic_DNA"/>
</dbReference>